<keyword evidence="3" id="KW-0813">Transport</keyword>
<keyword evidence="5 13" id="KW-0812">Transmembrane</keyword>
<keyword evidence="4" id="KW-0633">Potassium transport</keyword>
<accession>A0A1Y2JN61</accession>
<keyword evidence="10 13" id="KW-0472">Membrane</keyword>
<evidence type="ECO:0008006" key="16">
    <source>
        <dbReference type="Google" id="ProtNLM"/>
    </source>
</evidence>
<feature type="transmembrane region" description="Helical" evidence="13">
    <location>
        <begin position="126"/>
        <end position="149"/>
    </location>
</feature>
<feature type="transmembrane region" description="Helical" evidence="13">
    <location>
        <begin position="55"/>
        <end position="73"/>
    </location>
</feature>
<comment type="subcellular location">
    <subcellularLocation>
        <location evidence="1">Membrane</location>
        <topology evidence="1">Multi-pass membrane protein</topology>
    </subcellularLocation>
</comment>
<comment type="caution">
    <text evidence="14">The sequence shown here is derived from an EMBL/GenBank/DDBJ whole genome shotgun (WGS) entry which is preliminary data.</text>
</comment>
<name>A0A1Y2JN61_BRAJP</name>
<keyword evidence="9" id="KW-0406">Ion transport</keyword>
<reference evidence="14 15" key="1">
    <citation type="submission" date="2017-03" db="EMBL/GenBank/DDBJ databases">
        <title>Whole genome sequences of fourteen strains of Bradyrhizobium canariense and one strain of Bradyrhizobium japonicum isolated from Lupinus (Papilionoideae: Genisteae) species in Algeria.</title>
        <authorList>
            <person name="Crovadore J."/>
            <person name="Chekireb D."/>
            <person name="Brachmann A."/>
            <person name="Chablais R."/>
            <person name="Cochard B."/>
            <person name="Lefort F."/>
        </authorList>
    </citation>
    <scope>NUCLEOTIDE SEQUENCE [LARGE SCALE GENOMIC DNA]</scope>
    <source>
        <strain evidence="14 15">UBMA197</strain>
    </source>
</reference>
<dbReference type="Proteomes" id="UP000193335">
    <property type="component" value="Unassembled WGS sequence"/>
</dbReference>
<organism evidence="14 15">
    <name type="scientific">Bradyrhizobium japonicum</name>
    <dbReference type="NCBI Taxonomy" id="375"/>
    <lineage>
        <taxon>Bacteria</taxon>
        <taxon>Pseudomonadati</taxon>
        <taxon>Pseudomonadota</taxon>
        <taxon>Alphaproteobacteria</taxon>
        <taxon>Hyphomicrobiales</taxon>
        <taxon>Nitrobacteraceae</taxon>
        <taxon>Bradyrhizobium</taxon>
    </lineage>
</organism>
<evidence type="ECO:0000256" key="12">
    <source>
        <dbReference type="ARBA" id="ARBA00034430"/>
    </source>
</evidence>
<comment type="catalytic activity">
    <reaction evidence="12">
        <text>K(+)(in) = K(+)(out)</text>
        <dbReference type="Rhea" id="RHEA:29463"/>
        <dbReference type="ChEBI" id="CHEBI:29103"/>
    </reaction>
</comment>
<dbReference type="GO" id="GO:0005267">
    <property type="term" value="F:potassium channel activity"/>
    <property type="evidence" value="ECO:0007669"/>
    <property type="project" value="UniProtKB-KW"/>
</dbReference>
<evidence type="ECO:0000256" key="4">
    <source>
        <dbReference type="ARBA" id="ARBA00022538"/>
    </source>
</evidence>
<evidence type="ECO:0000256" key="3">
    <source>
        <dbReference type="ARBA" id="ARBA00022448"/>
    </source>
</evidence>
<comment type="similarity">
    <text evidence="2">Belongs to the TMEM175 family.</text>
</comment>
<evidence type="ECO:0000256" key="11">
    <source>
        <dbReference type="ARBA" id="ARBA00023303"/>
    </source>
</evidence>
<evidence type="ECO:0000256" key="8">
    <source>
        <dbReference type="ARBA" id="ARBA00022989"/>
    </source>
</evidence>
<evidence type="ECO:0000256" key="13">
    <source>
        <dbReference type="SAM" id="Phobius"/>
    </source>
</evidence>
<evidence type="ECO:0000256" key="6">
    <source>
        <dbReference type="ARBA" id="ARBA00022826"/>
    </source>
</evidence>
<feature type="transmembrane region" description="Helical" evidence="13">
    <location>
        <begin position="221"/>
        <end position="240"/>
    </location>
</feature>
<keyword evidence="11" id="KW-0407">Ion channel</keyword>
<feature type="transmembrane region" description="Helical" evidence="13">
    <location>
        <begin position="93"/>
        <end position="114"/>
    </location>
</feature>
<keyword evidence="7" id="KW-0630">Potassium</keyword>
<gene>
    <name evidence="14" type="ORF">BSZ19_20200</name>
</gene>
<evidence type="ECO:0000256" key="2">
    <source>
        <dbReference type="ARBA" id="ARBA00006920"/>
    </source>
</evidence>
<evidence type="ECO:0000313" key="14">
    <source>
        <dbReference type="EMBL" id="OSJ32159.1"/>
    </source>
</evidence>
<keyword evidence="8 13" id="KW-1133">Transmembrane helix</keyword>
<dbReference type="PANTHER" id="PTHR31462:SF5">
    <property type="entry name" value="ENDOSOMAL_LYSOSOMAL PROTON CHANNEL TMEM175"/>
    <property type="match status" value="1"/>
</dbReference>
<dbReference type="AlphaFoldDB" id="A0A1Y2JN61"/>
<dbReference type="GO" id="GO:0016020">
    <property type="term" value="C:membrane"/>
    <property type="evidence" value="ECO:0007669"/>
    <property type="project" value="UniProtKB-SubCell"/>
</dbReference>
<feature type="transmembrane region" description="Helical" evidence="13">
    <location>
        <begin position="161"/>
        <end position="182"/>
    </location>
</feature>
<evidence type="ECO:0000256" key="1">
    <source>
        <dbReference type="ARBA" id="ARBA00004141"/>
    </source>
</evidence>
<protein>
    <recommendedName>
        <fullName evidence="16">DUF1211 domain-containing membrane protein</fullName>
    </recommendedName>
</protein>
<dbReference type="Pfam" id="PF06736">
    <property type="entry name" value="TMEM175"/>
    <property type="match status" value="1"/>
</dbReference>
<dbReference type="InterPro" id="IPR010617">
    <property type="entry name" value="TMEM175-like"/>
</dbReference>
<proteinExistence type="inferred from homology"/>
<evidence type="ECO:0000256" key="7">
    <source>
        <dbReference type="ARBA" id="ARBA00022958"/>
    </source>
</evidence>
<evidence type="ECO:0000256" key="9">
    <source>
        <dbReference type="ARBA" id="ARBA00023065"/>
    </source>
</evidence>
<evidence type="ECO:0000313" key="15">
    <source>
        <dbReference type="Proteomes" id="UP000193335"/>
    </source>
</evidence>
<sequence length="251" mass="27912">MKALSCIFWSCQRKTLQTDRGQIQWRSTLPADDSASGDIGQSQKGEFSETRRVEGFSDAAFAIVITLLVLEIHRPKVIPGQLAHELLLEWSSYVAYAVSFVYVGVIWLNHHFLFERLCKVDLTMNWVNLGIVGTSSLIPFPTGVLAGAFREGDLSDQKAAILLFASIAAVMSLAWLPAFVYLRRHPELIKPHLPVTIFASDPLRPIIGILLYSAAAVLGWFIHPICAVAIFIFVAGYYAWTSQGLRHIPTK</sequence>
<dbReference type="PANTHER" id="PTHR31462">
    <property type="entry name" value="ENDOSOMAL/LYSOSOMAL POTASSIUM CHANNEL TMEM175"/>
    <property type="match status" value="1"/>
</dbReference>
<dbReference type="GO" id="GO:0015252">
    <property type="term" value="F:proton channel activity"/>
    <property type="evidence" value="ECO:0007669"/>
    <property type="project" value="InterPro"/>
</dbReference>
<dbReference type="EMBL" id="NAFL01000251">
    <property type="protein sequence ID" value="OSJ32159.1"/>
    <property type="molecule type" value="Genomic_DNA"/>
</dbReference>
<evidence type="ECO:0000256" key="5">
    <source>
        <dbReference type="ARBA" id="ARBA00022692"/>
    </source>
</evidence>
<keyword evidence="6" id="KW-0631">Potassium channel</keyword>
<evidence type="ECO:0000256" key="10">
    <source>
        <dbReference type="ARBA" id="ARBA00023136"/>
    </source>
</evidence>